<evidence type="ECO:0000259" key="2">
    <source>
        <dbReference type="Pfam" id="PF00440"/>
    </source>
</evidence>
<feature type="domain" description="HTH tetR-type" evidence="2">
    <location>
        <begin position="1"/>
        <end position="29"/>
    </location>
</feature>
<name>J8B499_BACCE</name>
<reference evidence="3 4" key="1">
    <citation type="submission" date="2012-04" db="EMBL/GenBank/DDBJ databases">
        <title>The Genome Sequence of Bacillus cereus BAG5X1-1.</title>
        <authorList>
            <consortium name="The Broad Institute Genome Sequencing Platform"/>
            <consortium name="The Broad Institute Genome Sequencing Center for Infectious Disease"/>
            <person name="Feldgarden M."/>
            <person name="Van der Auwera G.A."/>
            <person name="Mahillon J."/>
            <person name="Duprez V."/>
            <person name="Timmery S."/>
            <person name="Mattelet C."/>
            <person name="Dierick K."/>
            <person name="Sun M."/>
            <person name="Yu Z."/>
            <person name="Zhu L."/>
            <person name="Hu X."/>
            <person name="Shank E.B."/>
            <person name="Swiecicka I."/>
            <person name="Hansen B.M."/>
            <person name="Andrup L."/>
            <person name="Young S.K."/>
            <person name="Zeng Q."/>
            <person name="Gargeya S."/>
            <person name="Fitzgerald M."/>
            <person name="Haas B."/>
            <person name="Abouelleil A."/>
            <person name="Alvarado L."/>
            <person name="Arachchi H.M."/>
            <person name="Berlin A."/>
            <person name="Chapman S.B."/>
            <person name="Goldberg J."/>
            <person name="Griggs A."/>
            <person name="Gujja S."/>
            <person name="Hansen M."/>
            <person name="Howarth C."/>
            <person name="Imamovic A."/>
            <person name="Larimer J."/>
            <person name="McCowen C."/>
            <person name="Montmayeur A."/>
            <person name="Murphy C."/>
            <person name="Neiman D."/>
            <person name="Pearson M."/>
            <person name="Priest M."/>
            <person name="Roberts A."/>
            <person name="Saif S."/>
            <person name="Shea T."/>
            <person name="Sisk P."/>
            <person name="Sykes S."/>
            <person name="Wortman J."/>
            <person name="Nusbaum C."/>
            <person name="Birren B."/>
        </authorList>
    </citation>
    <scope>NUCLEOTIDE SEQUENCE [LARGE SCALE GENOMIC DNA]</scope>
    <source>
        <strain evidence="3 4">BAG5X1-1</strain>
    </source>
</reference>
<evidence type="ECO:0000256" key="1">
    <source>
        <dbReference type="ARBA" id="ARBA00023125"/>
    </source>
</evidence>
<evidence type="ECO:0000313" key="3">
    <source>
        <dbReference type="EMBL" id="EJQ45869.1"/>
    </source>
</evidence>
<dbReference type="RefSeq" id="WP_002161251.1">
    <property type="nucleotide sequence ID" value="NZ_JH791996.1"/>
</dbReference>
<comment type="caution">
    <text evidence="3">The sequence shown here is derived from an EMBL/GenBank/DDBJ whole genome shotgun (WGS) entry which is preliminary data.</text>
</comment>
<dbReference type="Gene3D" id="1.10.357.10">
    <property type="entry name" value="Tetracycline Repressor, domain 2"/>
    <property type="match status" value="1"/>
</dbReference>
<dbReference type="InterPro" id="IPR001647">
    <property type="entry name" value="HTH_TetR"/>
</dbReference>
<protein>
    <recommendedName>
        <fullName evidence="2">HTH tetR-type domain-containing protein</fullName>
    </recommendedName>
</protein>
<organism evidence="3 4">
    <name type="scientific">Bacillus cereus BAG5X1-1</name>
    <dbReference type="NCBI Taxonomy" id="1053189"/>
    <lineage>
        <taxon>Bacteria</taxon>
        <taxon>Bacillati</taxon>
        <taxon>Bacillota</taxon>
        <taxon>Bacilli</taxon>
        <taxon>Bacillales</taxon>
        <taxon>Bacillaceae</taxon>
        <taxon>Bacillus</taxon>
        <taxon>Bacillus cereus group</taxon>
    </lineage>
</organism>
<dbReference type="Pfam" id="PF00440">
    <property type="entry name" value="TetR_N"/>
    <property type="match status" value="1"/>
</dbReference>
<dbReference type="SUPFAM" id="SSF46689">
    <property type="entry name" value="Homeodomain-like"/>
    <property type="match status" value="1"/>
</dbReference>
<dbReference type="PATRIC" id="fig|1053189.3.peg.2283"/>
<dbReference type="GO" id="GO:0003677">
    <property type="term" value="F:DNA binding"/>
    <property type="evidence" value="ECO:0007669"/>
    <property type="project" value="UniProtKB-KW"/>
</dbReference>
<dbReference type="Proteomes" id="UP000006600">
    <property type="component" value="Unassembled WGS sequence"/>
</dbReference>
<gene>
    <name evidence="3" type="ORF">IEE_02247</name>
</gene>
<accession>J8B499</accession>
<proteinExistence type="predicted"/>
<dbReference type="InterPro" id="IPR009057">
    <property type="entry name" value="Homeodomain-like_sf"/>
</dbReference>
<evidence type="ECO:0000313" key="4">
    <source>
        <dbReference type="Proteomes" id="UP000006600"/>
    </source>
</evidence>
<dbReference type="HOGENOM" id="CLU_2785084_0_0_9"/>
<sequence>MSKIAEAAEVSFGSVAYYYESKEKLFEAAVLAPFEDFRKLFLLVHEFDGSPLERISKMVYEQMKFFIQ</sequence>
<dbReference type="EMBL" id="AHDJ01000023">
    <property type="protein sequence ID" value="EJQ45869.1"/>
    <property type="molecule type" value="Genomic_DNA"/>
</dbReference>
<keyword evidence="1" id="KW-0238">DNA-binding</keyword>
<dbReference type="AlphaFoldDB" id="J8B499"/>